<dbReference type="PROSITE" id="PS50883">
    <property type="entry name" value="EAL"/>
    <property type="match status" value="1"/>
</dbReference>
<keyword evidence="7" id="KW-1185">Reference proteome</keyword>
<dbReference type="Gene3D" id="3.30.70.270">
    <property type="match status" value="1"/>
</dbReference>
<dbReference type="InterPro" id="IPR043128">
    <property type="entry name" value="Rev_trsase/Diguanyl_cyclase"/>
</dbReference>
<dbReference type="InterPro" id="IPR001610">
    <property type="entry name" value="PAC"/>
</dbReference>
<dbReference type="Gene3D" id="3.20.20.450">
    <property type="entry name" value="EAL domain"/>
    <property type="match status" value="1"/>
</dbReference>
<sequence>MVDPSKGPEIAKASSVSRRFWALVVVVLVLAVVSAAMAARFSTIPFLRQLQQSAVGDQLHLDARNIENVLTKHEQYLTFIGTRSNVVNVALGEARDPNIIKNYLSTLPLPDTLKWVALYDRSGERIVAHGLQTDGDAVFSSARIRGQALLSANSIASASSRVSVGASEGHLHVLLAVPVRSGSVIQGVLMAEFALPKQDIFPPNEVAASTMLVSEEELSNLPVEKRAKALIQRLPEYGIAVVLLPDAEGLALTRTKLITNTVSAISLVLLVAFSVFAWLGRAVIIAPHIKLEEQTNKLTELAALAQMSANAITVTDLQSRVIWANPAFEKLSGYSSDEIIGQRPGVVLQSEVTDTATVKQLAKAIRSQQPIEVEIENTSKTGKHYWIRLSIAPLHNQDGSCYGFMSIQHDITEMRHQRAAIIAAKREIEEQALHDPLTGLPNRRTLDIALAERARRPGDDATIVRIDLDHFKHVNDTLGHAAGDFVLCEVSDILREETKRGDLPVRVGGDEFVLLLEKGNTSKQGMALAQRMLNRIRQPMDFEGKTVRVGASFGVACTLDGLLPMDQLIIGADAALYEAKEQGRNAVRLYAPELHRKVLDRRDLAREVRKGILNEEFEPYFQPQFDAKTLDIVGVETLVRWHSPVLGRIMPGTFLPVVEQLSALNDVDDIVFKKAIAYAEELREDGIEIPKLSFNVSASRIQNADMANIVRRVSQNGPKIGFEILESVLVEEQTELFTFGLDRLRELDVSIEVDDFGSGHASVIGLMHLRPDVMKVDQRLVMPIVHCEMTRGLLRQIIGMSKLMGLKVTAEGVETMEHARILQELGCHTFQGYAFAHPLSVGEFREFALSYRPNIASVTGTAVRHLMTATR</sequence>
<dbReference type="Gene3D" id="3.30.450.20">
    <property type="entry name" value="PAS domain"/>
    <property type="match status" value="1"/>
</dbReference>
<dbReference type="Pfam" id="PF00563">
    <property type="entry name" value="EAL"/>
    <property type="match status" value="1"/>
</dbReference>
<keyword evidence="1" id="KW-0812">Transmembrane</keyword>
<feature type="domain" description="PAS" evidence="2">
    <location>
        <begin position="297"/>
        <end position="342"/>
    </location>
</feature>
<dbReference type="SMART" id="SM00086">
    <property type="entry name" value="PAC"/>
    <property type="match status" value="1"/>
</dbReference>
<dbReference type="CDD" id="cd01949">
    <property type="entry name" value="GGDEF"/>
    <property type="match status" value="1"/>
</dbReference>
<feature type="domain" description="GGDEF" evidence="5">
    <location>
        <begin position="459"/>
        <end position="592"/>
    </location>
</feature>
<dbReference type="InterPro" id="IPR001633">
    <property type="entry name" value="EAL_dom"/>
</dbReference>
<organism evidence="6 7">
    <name type="scientific">Aliishimia ponticola</name>
    <dbReference type="NCBI Taxonomy" id="2499833"/>
    <lineage>
        <taxon>Bacteria</taxon>
        <taxon>Pseudomonadati</taxon>
        <taxon>Pseudomonadota</taxon>
        <taxon>Alphaproteobacteria</taxon>
        <taxon>Rhodobacterales</taxon>
        <taxon>Paracoccaceae</taxon>
        <taxon>Aliishimia</taxon>
    </lineage>
</organism>
<dbReference type="Pfam" id="PF00990">
    <property type="entry name" value="GGDEF"/>
    <property type="match status" value="1"/>
</dbReference>
<dbReference type="RefSeq" id="WP_136462543.1">
    <property type="nucleotide sequence ID" value="NZ_SRKY01000002.1"/>
</dbReference>
<feature type="transmembrane region" description="Helical" evidence="1">
    <location>
        <begin position="20"/>
        <end position="39"/>
    </location>
</feature>
<dbReference type="NCBIfam" id="TIGR00254">
    <property type="entry name" value="GGDEF"/>
    <property type="match status" value="1"/>
</dbReference>
<dbReference type="SMART" id="SM00267">
    <property type="entry name" value="GGDEF"/>
    <property type="match status" value="1"/>
</dbReference>
<evidence type="ECO:0000259" key="3">
    <source>
        <dbReference type="PROSITE" id="PS50113"/>
    </source>
</evidence>
<dbReference type="InterPro" id="IPR052155">
    <property type="entry name" value="Biofilm_reg_signaling"/>
</dbReference>
<dbReference type="InterPro" id="IPR000700">
    <property type="entry name" value="PAS-assoc_C"/>
</dbReference>
<dbReference type="InterPro" id="IPR029787">
    <property type="entry name" value="Nucleotide_cyclase"/>
</dbReference>
<dbReference type="Pfam" id="PF13426">
    <property type="entry name" value="PAS_9"/>
    <property type="match status" value="1"/>
</dbReference>
<dbReference type="CDD" id="cd00130">
    <property type="entry name" value="PAS"/>
    <property type="match status" value="1"/>
</dbReference>
<dbReference type="InterPro" id="IPR000014">
    <property type="entry name" value="PAS"/>
</dbReference>
<protein>
    <submittedName>
        <fullName evidence="6">GGDEF and EAL domain-containing protein</fullName>
    </submittedName>
</protein>
<dbReference type="EMBL" id="SRKY01000002">
    <property type="protein sequence ID" value="THH36945.1"/>
    <property type="molecule type" value="Genomic_DNA"/>
</dbReference>
<feature type="domain" description="EAL" evidence="4">
    <location>
        <begin position="601"/>
        <end position="852"/>
    </location>
</feature>
<evidence type="ECO:0000259" key="4">
    <source>
        <dbReference type="PROSITE" id="PS50883"/>
    </source>
</evidence>
<name>A0A4S4NDX2_9RHOB</name>
<dbReference type="PROSITE" id="PS50113">
    <property type="entry name" value="PAC"/>
    <property type="match status" value="1"/>
</dbReference>
<dbReference type="FunFam" id="3.30.70.270:FF:000001">
    <property type="entry name" value="Diguanylate cyclase domain protein"/>
    <property type="match status" value="1"/>
</dbReference>
<evidence type="ECO:0000313" key="7">
    <source>
        <dbReference type="Proteomes" id="UP000306602"/>
    </source>
</evidence>
<dbReference type="InterPro" id="IPR035919">
    <property type="entry name" value="EAL_sf"/>
</dbReference>
<accession>A0A4S4NDX2</accession>
<feature type="transmembrane region" description="Helical" evidence="1">
    <location>
        <begin position="257"/>
        <end position="279"/>
    </location>
</feature>
<dbReference type="SMART" id="SM00091">
    <property type="entry name" value="PAS"/>
    <property type="match status" value="1"/>
</dbReference>
<dbReference type="SUPFAM" id="SSF141868">
    <property type="entry name" value="EAL domain-like"/>
    <property type="match status" value="1"/>
</dbReference>
<dbReference type="SUPFAM" id="SSF55073">
    <property type="entry name" value="Nucleotide cyclase"/>
    <property type="match status" value="1"/>
</dbReference>
<reference evidence="6 7" key="1">
    <citation type="submission" date="2019-04" db="EMBL/GenBank/DDBJ databases">
        <title>Shimia ponticola sp. nov., isolated from seawater.</title>
        <authorList>
            <person name="Kim Y.-O."/>
            <person name="Yoon J.-H."/>
        </authorList>
    </citation>
    <scope>NUCLEOTIDE SEQUENCE [LARGE SCALE GENOMIC DNA]</scope>
    <source>
        <strain evidence="6 7">MYP11</strain>
    </source>
</reference>
<dbReference type="AlphaFoldDB" id="A0A4S4NDX2"/>
<dbReference type="OrthoDB" id="9814202at2"/>
<dbReference type="InterPro" id="IPR035965">
    <property type="entry name" value="PAS-like_dom_sf"/>
</dbReference>
<evidence type="ECO:0000259" key="5">
    <source>
        <dbReference type="PROSITE" id="PS50887"/>
    </source>
</evidence>
<dbReference type="InterPro" id="IPR000160">
    <property type="entry name" value="GGDEF_dom"/>
</dbReference>
<evidence type="ECO:0000313" key="6">
    <source>
        <dbReference type="EMBL" id="THH36945.1"/>
    </source>
</evidence>
<dbReference type="PROSITE" id="PS50887">
    <property type="entry name" value="GGDEF"/>
    <property type="match status" value="1"/>
</dbReference>
<dbReference type="PANTHER" id="PTHR44757">
    <property type="entry name" value="DIGUANYLATE CYCLASE DGCP"/>
    <property type="match status" value="1"/>
</dbReference>
<dbReference type="CDD" id="cd01948">
    <property type="entry name" value="EAL"/>
    <property type="match status" value="1"/>
</dbReference>
<comment type="caution">
    <text evidence="6">The sequence shown here is derived from an EMBL/GenBank/DDBJ whole genome shotgun (WGS) entry which is preliminary data.</text>
</comment>
<dbReference type="GO" id="GO:0003824">
    <property type="term" value="F:catalytic activity"/>
    <property type="evidence" value="ECO:0007669"/>
    <property type="project" value="UniProtKB-ARBA"/>
</dbReference>
<dbReference type="NCBIfam" id="TIGR00229">
    <property type="entry name" value="sensory_box"/>
    <property type="match status" value="1"/>
</dbReference>
<proteinExistence type="predicted"/>
<dbReference type="Proteomes" id="UP000306602">
    <property type="component" value="Unassembled WGS sequence"/>
</dbReference>
<evidence type="ECO:0000256" key="1">
    <source>
        <dbReference type="SAM" id="Phobius"/>
    </source>
</evidence>
<dbReference type="SUPFAM" id="SSF55785">
    <property type="entry name" value="PYP-like sensor domain (PAS domain)"/>
    <property type="match status" value="1"/>
</dbReference>
<dbReference type="PANTHER" id="PTHR44757:SF2">
    <property type="entry name" value="BIOFILM ARCHITECTURE MAINTENANCE PROTEIN MBAA"/>
    <property type="match status" value="1"/>
</dbReference>
<evidence type="ECO:0000259" key="2">
    <source>
        <dbReference type="PROSITE" id="PS50112"/>
    </source>
</evidence>
<keyword evidence="1" id="KW-0472">Membrane</keyword>
<feature type="domain" description="PAC" evidence="3">
    <location>
        <begin position="369"/>
        <end position="423"/>
    </location>
</feature>
<keyword evidence="1" id="KW-1133">Transmembrane helix</keyword>
<dbReference type="SMART" id="SM00052">
    <property type="entry name" value="EAL"/>
    <property type="match status" value="1"/>
</dbReference>
<gene>
    <name evidence="6" type="ORF">E4Z66_08365</name>
</gene>
<dbReference type="PROSITE" id="PS50112">
    <property type="entry name" value="PAS"/>
    <property type="match status" value="1"/>
</dbReference>